<dbReference type="Pfam" id="PF00561">
    <property type="entry name" value="Abhydrolase_1"/>
    <property type="match status" value="1"/>
</dbReference>
<dbReference type="InterPro" id="IPR029058">
    <property type="entry name" value="AB_hydrolase_fold"/>
</dbReference>
<reference evidence="5" key="1">
    <citation type="journal article" date="2014" name="Proc. Natl. Acad. Sci. U.S.A.">
        <title>Extensive sampling of basidiomycete genomes demonstrates inadequacy of the white-rot/brown-rot paradigm for wood decay fungi.</title>
        <authorList>
            <person name="Riley R."/>
            <person name="Salamov A.A."/>
            <person name="Brown D.W."/>
            <person name="Nagy L.G."/>
            <person name="Floudas D."/>
            <person name="Held B.W."/>
            <person name="Levasseur A."/>
            <person name="Lombard V."/>
            <person name="Morin E."/>
            <person name="Otillar R."/>
            <person name="Lindquist E.A."/>
            <person name="Sun H."/>
            <person name="LaButti K.M."/>
            <person name="Schmutz J."/>
            <person name="Jabbour D."/>
            <person name="Luo H."/>
            <person name="Baker S.E."/>
            <person name="Pisabarro A.G."/>
            <person name="Walton J.D."/>
            <person name="Blanchette R.A."/>
            <person name="Henrissat B."/>
            <person name="Martin F."/>
            <person name="Cullen D."/>
            <person name="Hibbett D.S."/>
            <person name="Grigoriev I.V."/>
        </authorList>
    </citation>
    <scope>NUCLEOTIDE SEQUENCE [LARGE SCALE GENOMIC DNA]</scope>
    <source>
        <strain evidence="5">FD-172 SS1</strain>
    </source>
</reference>
<organism evidence="4 5">
    <name type="scientific">Botryobasidium botryosum (strain FD-172 SS1)</name>
    <dbReference type="NCBI Taxonomy" id="930990"/>
    <lineage>
        <taxon>Eukaryota</taxon>
        <taxon>Fungi</taxon>
        <taxon>Dikarya</taxon>
        <taxon>Basidiomycota</taxon>
        <taxon>Agaricomycotina</taxon>
        <taxon>Agaricomycetes</taxon>
        <taxon>Cantharellales</taxon>
        <taxon>Botryobasidiaceae</taxon>
        <taxon>Botryobasidium</taxon>
    </lineage>
</organism>
<keyword evidence="2" id="KW-1133">Transmembrane helix</keyword>
<accession>A0A067MGR8</accession>
<dbReference type="AlphaFoldDB" id="A0A067MGR8"/>
<evidence type="ECO:0000259" key="3">
    <source>
        <dbReference type="Pfam" id="PF00561"/>
    </source>
</evidence>
<dbReference type="PANTHER" id="PTHR42977:SF3">
    <property type="entry name" value="AB HYDROLASE-1 DOMAIN-CONTAINING PROTEIN"/>
    <property type="match status" value="1"/>
</dbReference>
<dbReference type="Proteomes" id="UP000027195">
    <property type="component" value="Unassembled WGS sequence"/>
</dbReference>
<dbReference type="SUPFAM" id="SSF53474">
    <property type="entry name" value="alpha/beta-Hydrolases"/>
    <property type="match status" value="1"/>
</dbReference>
<proteinExistence type="predicted"/>
<name>A0A067MGR8_BOTB1</name>
<dbReference type="PANTHER" id="PTHR42977">
    <property type="entry name" value="HYDROLASE-RELATED"/>
    <property type="match status" value="1"/>
</dbReference>
<feature type="transmembrane region" description="Helical" evidence="2">
    <location>
        <begin position="46"/>
        <end position="67"/>
    </location>
</feature>
<dbReference type="InterPro" id="IPR000073">
    <property type="entry name" value="AB_hydrolase_1"/>
</dbReference>
<gene>
    <name evidence="4" type="ORF">BOTBODRAFT_300083</name>
</gene>
<protein>
    <recommendedName>
        <fullName evidence="3">AB hydrolase-1 domain-containing protein</fullName>
    </recommendedName>
</protein>
<feature type="domain" description="AB hydrolase-1" evidence="3">
    <location>
        <begin position="93"/>
        <end position="177"/>
    </location>
</feature>
<dbReference type="Gene3D" id="3.40.50.1820">
    <property type="entry name" value="alpha/beta hydrolase"/>
    <property type="match status" value="1"/>
</dbReference>
<dbReference type="OrthoDB" id="408373at2759"/>
<keyword evidence="5" id="KW-1185">Reference proteome</keyword>
<keyword evidence="2" id="KW-0472">Membrane</keyword>
<dbReference type="InParanoid" id="A0A067MGR8"/>
<dbReference type="GO" id="GO:0004301">
    <property type="term" value="F:epoxide hydrolase activity"/>
    <property type="evidence" value="ECO:0007669"/>
    <property type="project" value="TreeGrafter"/>
</dbReference>
<keyword evidence="1" id="KW-0378">Hydrolase</keyword>
<evidence type="ECO:0000313" key="4">
    <source>
        <dbReference type="EMBL" id="KDQ14993.1"/>
    </source>
</evidence>
<sequence length="192" mass="20704">MGEFGDAGPALGRAHSDFFSGSHRLVRRYIHKDNQSTHIQRPTAPAVFAAAIMIAAKIPLMLLAFFYSATASFVTSKDGTQIWAEAQGNPANPAVVWLHGIFSSSVVFDKLFEDQTYLDALYMVRYDIRGLGQSGKPGDAPSYASERFAEDFDAVVQAFKLNKPVVAGWSFGGSICADITTSHGAGYLASCI</sequence>
<dbReference type="EMBL" id="KL198034">
    <property type="protein sequence ID" value="KDQ14993.1"/>
    <property type="molecule type" value="Genomic_DNA"/>
</dbReference>
<dbReference type="InterPro" id="IPR051340">
    <property type="entry name" value="Haloalkane_dehalogenase"/>
</dbReference>
<keyword evidence="2" id="KW-0812">Transmembrane</keyword>
<evidence type="ECO:0000256" key="1">
    <source>
        <dbReference type="ARBA" id="ARBA00022801"/>
    </source>
</evidence>
<evidence type="ECO:0000256" key="2">
    <source>
        <dbReference type="SAM" id="Phobius"/>
    </source>
</evidence>
<dbReference type="STRING" id="930990.A0A067MGR8"/>
<dbReference type="HOGENOM" id="CLU_1414947_0_0_1"/>
<evidence type="ECO:0000313" key="5">
    <source>
        <dbReference type="Proteomes" id="UP000027195"/>
    </source>
</evidence>